<comment type="similarity">
    <text evidence="1">Belongs to the 3-oxoacid CoA-transferase subunit A family.</text>
</comment>
<dbReference type="InterPro" id="IPR004163">
    <property type="entry name" value="CoA_transf_BS"/>
</dbReference>
<organism evidence="3 4">
    <name type="scientific">Caulobacter segnis</name>
    <dbReference type="NCBI Taxonomy" id="88688"/>
    <lineage>
        <taxon>Bacteria</taxon>
        <taxon>Pseudomonadati</taxon>
        <taxon>Pseudomonadota</taxon>
        <taxon>Alphaproteobacteria</taxon>
        <taxon>Caulobacterales</taxon>
        <taxon>Caulobacteraceae</taxon>
        <taxon>Caulobacter</taxon>
    </lineage>
</organism>
<dbReference type="PANTHER" id="PTHR13707">
    <property type="entry name" value="KETOACID-COENZYME A TRANSFERASE"/>
    <property type="match status" value="1"/>
</dbReference>
<keyword evidence="2" id="KW-0808">Transferase</keyword>
<sequence length="238" mass="25628">MIDKRCTDVEAALQGVKDGATVLIGGFGEAGNPTELVHALIDQGVRDLTVVNNNAGNGEIGLARLLQTGRVRKLICSFPRSSHSYVFDDLYKRGEIELELVPQGTLAERLRAGGAGIPAFFTPTAVGTELAAGKEVRTFGGRDYLMETALRGDVALVKAETADRWGNLVYRKAARNFGAVMATAADLTVVQVRNLVDLGDLDPEAIVTPSIYVDRVVRVAEPVSERDHLAQLDRKNAK</sequence>
<dbReference type="Proteomes" id="UP001057520">
    <property type="component" value="Chromosome"/>
</dbReference>
<evidence type="ECO:0000256" key="2">
    <source>
        <dbReference type="ARBA" id="ARBA00022679"/>
    </source>
</evidence>
<evidence type="ECO:0000313" key="3">
    <source>
        <dbReference type="EMBL" id="USQ95440.1"/>
    </source>
</evidence>
<name>A0ABY4ZSG0_9CAUL</name>
<dbReference type="NCBIfam" id="TIGR02429">
    <property type="entry name" value="pcaI_scoA_fam"/>
    <property type="match status" value="1"/>
</dbReference>
<dbReference type="InterPro" id="IPR037171">
    <property type="entry name" value="NagB/RpiA_transferase-like"/>
</dbReference>
<keyword evidence="4" id="KW-1185">Reference proteome</keyword>
<dbReference type="EMBL" id="CP096040">
    <property type="protein sequence ID" value="USQ95440.1"/>
    <property type="molecule type" value="Genomic_DNA"/>
</dbReference>
<dbReference type="PROSITE" id="PS01273">
    <property type="entry name" value="COA_TRANSF_1"/>
    <property type="match status" value="1"/>
</dbReference>
<dbReference type="Pfam" id="PF01144">
    <property type="entry name" value="CoA_trans"/>
    <property type="match status" value="1"/>
</dbReference>
<dbReference type="PANTHER" id="PTHR13707:SF60">
    <property type="entry name" value="ACETATE COA-TRANSFERASE SUBUNIT ALPHA"/>
    <property type="match status" value="1"/>
</dbReference>
<evidence type="ECO:0000313" key="4">
    <source>
        <dbReference type="Proteomes" id="UP001057520"/>
    </source>
</evidence>
<dbReference type="SMART" id="SM00882">
    <property type="entry name" value="CoA_trans"/>
    <property type="match status" value="1"/>
</dbReference>
<protein>
    <submittedName>
        <fullName evidence="3">3-oxoacid CoA-transferase subunit A</fullName>
    </submittedName>
</protein>
<reference evidence="3 4" key="1">
    <citation type="submission" date="2022-04" db="EMBL/GenBank/DDBJ databases">
        <title>Genome sequence of soybean root-associated Caulobacter segnis RL271.</title>
        <authorList>
            <person name="Longley R."/>
            <person name="Bonito G."/>
            <person name="Trigodet F."/>
            <person name="Crosson S."/>
            <person name="Fiebig A."/>
        </authorList>
    </citation>
    <scope>NUCLEOTIDE SEQUENCE [LARGE SCALE GENOMIC DNA]</scope>
    <source>
        <strain evidence="3 4">RL271</strain>
    </source>
</reference>
<accession>A0ABY4ZSG0</accession>
<proteinExistence type="inferred from homology"/>
<dbReference type="SUPFAM" id="SSF100950">
    <property type="entry name" value="NagB/RpiA/CoA transferase-like"/>
    <property type="match status" value="1"/>
</dbReference>
<evidence type="ECO:0000256" key="1">
    <source>
        <dbReference type="ARBA" id="ARBA00005612"/>
    </source>
</evidence>
<dbReference type="InterPro" id="IPR012792">
    <property type="entry name" value="3-oxoacid_CoA-transf_A"/>
</dbReference>
<dbReference type="Gene3D" id="3.40.1080.10">
    <property type="entry name" value="Glutaconate Coenzyme A-transferase"/>
    <property type="match status" value="1"/>
</dbReference>
<dbReference type="InterPro" id="IPR004165">
    <property type="entry name" value="CoA_trans_fam_I"/>
</dbReference>
<gene>
    <name evidence="3" type="ORF">MZV50_23300</name>
</gene>